<dbReference type="EMBL" id="JBHRZT010000032">
    <property type="protein sequence ID" value="MFC3883501.1"/>
    <property type="molecule type" value="Genomic_DNA"/>
</dbReference>
<dbReference type="PANTHER" id="PTHR41263:SF1">
    <property type="entry name" value="ASPARTYL-PHOSPHATE PHOSPHATASE YISI"/>
    <property type="match status" value="1"/>
</dbReference>
<keyword evidence="2" id="KW-1185">Reference proteome</keyword>
<dbReference type="RefSeq" id="WP_377914041.1">
    <property type="nucleotide sequence ID" value="NZ_JBHRZT010000032.1"/>
</dbReference>
<comment type="caution">
    <text evidence="1">The sequence shown here is derived from an EMBL/GenBank/DDBJ whole genome shotgun (WGS) entry which is preliminary data.</text>
</comment>
<name>A0ABV8B2R1_9BACI</name>
<dbReference type="Pfam" id="PF09388">
    <property type="entry name" value="SpoOE-like"/>
    <property type="match status" value="1"/>
</dbReference>
<dbReference type="InterPro" id="IPR018540">
    <property type="entry name" value="Spo0E-like"/>
</dbReference>
<dbReference type="InterPro" id="IPR036638">
    <property type="entry name" value="HLH_DNA-bd_sf"/>
</dbReference>
<dbReference type="InterPro" id="IPR053028">
    <property type="entry name" value="Spo0E-like_phosphatase"/>
</dbReference>
<dbReference type="SUPFAM" id="SSF140500">
    <property type="entry name" value="BAS1536-like"/>
    <property type="match status" value="1"/>
</dbReference>
<organism evidence="1 2">
    <name type="scientific">Bacillus songklensis</name>
    <dbReference type="NCBI Taxonomy" id="1069116"/>
    <lineage>
        <taxon>Bacteria</taxon>
        <taxon>Bacillati</taxon>
        <taxon>Bacillota</taxon>
        <taxon>Bacilli</taxon>
        <taxon>Bacillales</taxon>
        <taxon>Bacillaceae</taxon>
        <taxon>Bacillus</taxon>
    </lineage>
</organism>
<evidence type="ECO:0000313" key="1">
    <source>
        <dbReference type="EMBL" id="MFC3883501.1"/>
    </source>
</evidence>
<dbReference type="PANTHER" id="PTHR41263">
    <property type="entry name" value="ASPARTYL-PHOSPHATE PHOSPHATASE YISI"/>
    <property type="match status" value="1"/>
</dbReference>
<proteinExistence type="predicted"/>
<protein>
    <submittedName>
        <fullName evidence="1">Aspartyl-phosphate phosphatase Spo0E family protein</fullName>
    </submittedName>
</protein>
<accession>A0ABV8B2R1</accession>
<dbReference type="InterPro" id="IPR037208">
    <property type="entry name" value="Spo0E-like_sf"/>
</dbReference>
<dbReference type="Gene3D" id="4.10.280.10">
    <property type="entry name" value="Helix-loop-helix DNA-binding domain"/>
    <property type="match status" value="1"/>
</dbReference>
<reference evidence="2" key="1">
    <citation type="journal article" date="2019" name="Int. J. Syst. Evol. Microbiol.">
        <title>The Global Catalogue of Microorganisms (GCM) 10K type strain sequencing project: providing services to taxonomists for standard genome sequencing and annotation.</title>
        <authorList>
            <consortium name="The Broad Institute Genomics Platform"/>
            <consortium name="The Broad Institute Genome Sequencing Center for Infectious Disease"/>
            <person name="Wu L."/>
            <person name="Ma J."/>
        </authorList>
    </citation>
    <scope>NUCLEOTIDE SEQUENCE [LARGE SCALE GENOMIC DNA]</scope>
    <source>
        <strain evidence="2">CCUG 61889</strain>
    </source>
</reference>
<gene>
    <name evidence="1" type="ORF">ACFOU2_08270</name>
</gene>
<dbReference type="Proteomes" id="UP001595752">
    <property type="component" value="Unassembled WGS sequence"/>
</dbReference>
<evidence type="ECO:0000313" key="2">
    <source>
        <dbReference type="Proteomes" id="UP001595752"/>
    </source>
</evidence>
<sequence length="75" mass="8636">MSTTFFAADQIEDLPDYIVNKRKELMDLGINYGFLDEKTIKCSQDLDKLINLYMRGPNACSLHSYALCKTKKTPR</sequence>